<protein>
    <submittedName>
        <fullName evidence="1">Uncharacterized protein</fullName>
    </submittedName>
</protein>
<dbReference type="EMBL" id="AP006618">
    <property type="protein sequence ID" value="BAD56337.1"/>
    <property type="molecule type" value="Genomic_DNA"/>
</dbReference>
<reference evidence="1 2" key="1">
    <citation type="journal article" date="2004" name="Proc. Natl. Acad. Sci. U.S.A.">
        <title>The complete genomic sequence of Nocardia farcinica IFM 10152.</title>
        <authorList>
            <person name="Ishikawa J."/>
            <person name="Yamashita A."/>
            <person name="Mikami Y."/>
            <person name="Hoshino Y."/>
            <person name="Kurita H."/>
            <person name="Hotta K."/>
            <person name="Shiba T."/>
            <person name="Hattori M."/>
        </authorList>
    </citation>
    <scope>NUCLEOTIDE SEQUENCE [LARGE SCALE GENOMIC DNA]</scope>
    <source>
        <strain evidence="1 2">IFM 10152</strain>
    </source>
</reference>
<keyword evidence="2" id="KW-1185">Reference proteome</keyword>
<dbReference type="OrthoDB" id="4747530at2"/>
<dbReference type="KEGG" id="nfa:NFA_14920"/>
<evidence type="ECO:0000313" key="1">
    <source>
        <dbReference type="EMBL" id="BAD56337.1"/>
    </source>
</evidence>
<dbReference type="HOGENOM" id="CLU_2207273_0_0_11"/>
<dbReference type="STRING" id="247156.NFA_14920"/>
<proteinExistence type="predicted"/>
<organism evidence="1 2">
    <name type="scientific">Nocardia farcinica (strain IFM 10152)</name>
    <dbReference type="NCBI Taxonomy" id="247156"/>
    <lineage>
        <taxon>Bacteria</taxon>
        <taxon>Bacillati</taxon>
        <taxon>Actinomycetota</taxon>
        <taxon>Actinomycetes</taxon>
        <taxon>Mycobacteriales</taxon>
        <taxon>Nocardiaceae</taxon>
        <taxon>Nocardia</taxon>
    </lineage>
</organism>
<gene>
    <name evidence="1" type="ordered locus">NFA_14920</name>
</gene>
<dbReference type="RefSeq" id="WP_011208022.1">
    <property type="nucleotide sequence ID" value="NC_006361.1"/>
</dbReference>
<dbReference type="GeneID" id="61132299"/>
<evidence type="ECO:0000313" key="2">
    <source>
        <dbReference type="Proteomes" id="UP000006820"/>
    </source>
</evidence>
<accession>Q5YZQ4</accession>
<dbReference type="AlphaFoldDB" id="Q5YZQ4"/>
<sequence length="107" mass="11667">MNARRNPVPPESIRDAAALMLAIVTSDHNGVDAILDHCDTDGYFAILPEWVIGADISDRAFRLYAAMQIDQSHGRRSTKADLAARLHISIDRLDEALRELATVGGVA</sequence>
<dbReference type="Proteomes" id="UP000006820">
    <property type="component" value="Chromosome"/>
</dbReference>
<name>Q5YZQ4_NOCFA</name>